<comment type="caution">
    <text evidence="3">The sequence shown here is derived from an EMBL/GenBank/DDBJ whole genome shotgun (WGS) entry which is preliminary data.</text>
</comment>
<reference evidence="3" key="1">
    <citation type="submission" date="2017-05" db="EMBL/GenBank/DDBJ databases">
        <authorList>
            <person name="Imhoff J.F."/>
            <person name="Rahn T."/>
            <person name="Kuenzel S."/>
            <person name="Neulinger S.C."/>
        </authorList>
    </citation>
    <scope>NUCLEOTIDE SEQUENCE</scope>
    <source>
        <strain evidence="3">DSM 4395</strain>
    </source>
</reference>
<evidence type="ECO:0000313" key="3">
    <source>
        <dbReference type="EMBL" id="MBK5929388.1"/>
    </source>
</evidence>
<accession>A0AAJ0UDB7</accession>
<dbReference type="PROSITE" id="PS00409">
    <property type="entry name" value="PROKAR_NTER_METHYL"/>
    <property type="match status" value="1"/>
</dbReference>
<keyword evidence="2" id="KW-0472">Membrane</keyword>
<reference evidence="3" key="2">
    <citation type="journal article" date="2020" name="Microorganisms">
        <title>Osmotic Adaptation and Compatible Solute Biosynthesis of Phototrophic Bacteria as Revealed from Genome Analyses.</title>
        <authorList>
            <person name="Imhoff J.F."/>
            <person name="Rahn T."/>
            <person name="Kunzel S."/>
            <person name="Keller A."/>
            <person name="Neulinger S.C."/>
        </authorList>
    </citation>
    <scope>NUCLEOTIDE SEQUENCE</scope>
    <source>
        <strain evidence="3">DSM 4395</strain>
    </source>
</reference>
<keyword evidence="2" id="KW-1133">Transmembrane helix</keyword>
<protein>
    <recommendedName>
        <fullName evidence="5">General secretion pathway protein I</fullName>
    </recommendedName>
</protein>
<name>A0AAJ0UDB7_HALSE</name>
<dbReference type="NCBIfam" id="TIGR02532">
    <property type="entry name" value="IV_pilin_GFxxxE"/>
    <property type="match status" value="1"/>
</dbReference>
<feature type="region of interest" description="Disordered" evidence="1">
    <location>
        <begin position="1"/>
        <end position="21"/>
    </location>
</feature>
<dbReference type="EMBL" id="NHSF01000014">
    <property type="protein sequence ID" value="MBK5929388.1"/>
    <property type="molecule type" value="Genomic_DNA"/>
</dbReference>
<feature type="compositionally biased region" description="Basic residues" evidence="1">
    <location>
        <begin position="8"/>
        <end position="21"/>
    </location>
</feature>
<evidence type="ECO:0008006" key="5">
    <source>
        <dbReference type="Google" id="ProtNLM"/>
    </source>
</evidence>
<dbReference type="Pfam" id="PF07963">
    <property type="entry name" value="N_methyl"/>
    <property type="match status" value="1"/>
</dbReference>
<sequence>MSRSSGLRVRRTGPRQQRRPRQQRGFSLLEVLVAFAILALSLGVLLQIFSKAMTTTAISETYSRAVALAEAKLNAVGVDVPLEAGVYSGDPEQGMDWIIAIEPYQPPQGPFEDAFGEAPPLQPYQVTAVASWPSARGTRRVSLRTVRLGEVF</sequence>
<proteinExistence type="predicted"/>
<evidence type="ECO:0000313" key="4">
    <source>
        <dbReference type="Proteomes" id="UP001296967"/>
    </source>
</evidence>
<dbReference type="Proteomes" id="UP001296967">
    <property type="component" value="Unassembled WGS sequence"/>
</dbReference>
<keyword evidence="2" id="KW-0812">Transmembrane</keyword>
<keyword evidence="4" id="KW-1185">Reference proteome</keyword>
<feature type="transmembrane region" description="Helical" evidence="2">
    <location>
        <begin position="25"/>
        <end position="49"/>
    </location>
</feature>
<dbReference type="InterPro" id="IPR012902">
    <property type="entry name" value="N_methyl_site"/>
</dbReference>
<gene>
    <name evidence="3" type="ORF">CCR82_02270</name>
</gene>
<evidence type="ECO:0000256" key="2">
    <source>
        <dbReference type="SAM" id="Phobius"/>
    </source>
</evidence>
<evidence type="ECO:0000256" key="1">
    <source>
        <dbReference type="SAM" id="MobiDB-lite"/>
    </source>
</evidence>
<dbReference type="AlphaFoldDB" id="A0AAJ0UDB7"/>
<organism evidence="3 4">
    <name type="scientific">Halochromatium salexigens</name>
    <name type="common">Chromatium salexigens</name>
    <dbReference type="NCBI Taxonomy" id="49447"/>
    <lineage>
        <taxon>Bacteria</taxon>
        <taxon>Pseudomonadati</taxon>
        <taxon>Pseudomonadota</taxon>
        <taxon>Gammaproteobacteria</taxon>
        <taxon>Chromatiales</taxon>
        <taxon>Chromatiaceae</taxon>
        <taxon>Halochromatium</taxon>
    </lineage>
</organism>